<dbReference type="InterPro" id="IPR011060">
    <property type="entry name" value="RibuloseP-bd_barrel"/>
</dbReference>
<protein>
    <submittedName>
        <fullName evidence="6">Bifunctional phosphoribosyl-AMP cyclohydrolase/phosphoribosyl-ATP pyrophosphatase</fullName>
    </submittedName>
</protein>
<evidence type="ECO:0000256" key="2">
    <source>
        <dbReference type="ARBA" id="ARBA00022605"/>
    </source>
</evidence>
<evidence type="ECO:0000313" key="6">
    <source>
        <dbReference type="EMBL" id="HCL02170.1"/>
    </source>
</evidence>
<proteinExistence type="inferred from homology"/>
<comment type="caution">
    <text evidence="6">The sequence shown here is derived from an EMBL/GenBank/DDBJ whole genome shotgun (WGS) entry which is preliminary data.</text>
</comment>
<evidence type="ECO:0000256" key="4">
    <source>
        <dbReference type="ARBA" id="ARBA00029440"/>
    </source>
</evidence>
<evidence type="ECO:0000313" key="7">
    <source>
        <dbReference type="Proteomes" id="UP000262969"/>
    </source>
</evidence>
<evidence type="ECO:0000256" key="5">
    <source>
        <dbReference type="RuleBase" id="RU003657"/>
    </source>
</evidence>
<organism evidence="6 7">
    <name type="scientific">Lachnoclostridium phytofermentans</name>
    <dbReference type="NCBI Taxonomy" id="66219"/>
    <lineage>
        <taxon>Bacteria</taxon>
        <taxon>Bacillati</taxon>
        <taxon>Bacillota</taxon>
        <taxon>Clostridia</taxon>
        <taxon>Lachnospirales</taxon>
        <taxon>Lachnospiraceae</taxon>
    </lineage>
</organism>
<dbReference type="EMBL" id="DPVV01000240">
    <property type="protein sequence ID" value="HCL02170.1"/>
    <property type="molecule type" value="Genomic_DNA"/>
</dbReference>
<dbReference type="Gene3D" id="3.20.20.70">
    <property type="entry name" value="Aldolase class I"/>
    <property type="match status" value="1"/>
</dbReference>
<name>A0A3D2X4V8_9FIRM</name>
<dbReference type="AlphaFoldDB" id="A0A3D2X4V8"/>
<keyword evidence="6" id="KW-0378">Hydrolase</keyword>
<sequence length="248" mass="28733">MYKKIIAYINAENELEESVINRALAYEQNGADELLIYNYSILEKEREEFLFTVKTIVKKIEIPVMIGYCAKRFEDIKKAFYTGATKVVLPYCKLTDISILKEGSDRFGKDKIILEFDASAEKNDGILQREDLIKDILPLGMDAVLIKHVYMTESILEKIETAPYPVYIRDSLLRNDMETLMKTKNVLGVATDYYENKDIYKIKRLLEDAGIEMNSFRSNLQFSEFKLNEQGLIPVVTQDYKTKEVLMV</sequence>
<dbReference type="Proteomes" id="UP000262969">
    <property type="component" value="Unassembled WGS sequence"/>
</dbReference>
<evidence type="ECO:0000256" key="1">
    <source>
        <dbReference type="ARBA" id="ARBA00009667"/>
    </source>
</evidence>
<dbReference type="SUPFAM" id="SSF51366">
    <property type="entry name" value="Ribulose-phoshate binding barrel"/>
    <property type="match status" value="1"/>
</dbReference>
<feature type="non-terminal residue" evidence="6">
    <location>
        <position position="248"/>
    </location>
</feature>
<gene>
    <name evidence="6" type="ORF">DHW61_07075</name>
</gene>
<dbReference type="InterPro" id="IPR013785">
    <property type="entry name" value="Aldolase_TIM"/>
</dbReference>
<accession>A0A3D2X4V8</accession>
<evidence type="ECO:0000256" key="3">
    <source>
        <dbReference type="ARBA" id="ARBA00023102"/>
    </source>
</evidence>
<comment type="pathway">
    <text evidence="4">Amino-acid biosynthesis.</text>
</comment>
<dbReference type="GO" id="GO:0000105">
    <property type="term" value="P:L-histidine biosynthetic process"/>
    <property type="evidence" value="ECO:0007669"/>
    <property type="project" value="UniProtKB-KW"/>
</dbReference>
<reference evidence="6 7" key="1">
    <citation type="journal article" date="2018" name="Nat. Biotechnol.">
        <title>A standardized bacterial taxonomy based on genome phylogeny substantially revises the tree of life.</title>
        <authorList>
            <person name="Parks D.H."/>
            <person name="Chuvochina M."/>
            <person name="Waite D.W."/>
            <person name="Rinke C."/>
            <person name="Skarshewski A."/>
            <person name="Chaumeil P.A."/>
            <person name="Hugenholtz P."/>
        </authorList>
    </citation>
    <scope>NUCLEOTIDE SEQUENCE [LARGE SCALE GENOMIC DNA]</scope>
    <source>
        <strain evidence="6">UBA11728</strain>
    </source>
</reference>
<keyword evidence="3 5" id="KW-0368">Histidine biosynthesis</keyword>
<dbReference type="Pfam" id="PF00977">
    <property type="entry name" value="His_biosynth"/>
    <property type="match status" value="1"/>
</dbReference>
<comment type="similarity">
    <text evidence="1 5">Belongs to the HisA/HisF family.</text>
</comment>
<dbReference type="InterPro" id="IPR006062">
    <property type="entry name" value="His_biosynth"/>
</dbReference>
<dbReference type="GO" id="GO:0016787">
    <property type="term" value="F:hydrolase activity"/>
    <property type="evidence" value="ECO:0007669"/>
    <property type="project" value="UniProtKB-KW"/>
</dbReference>
<keyword evidence="2 5" id="KW-0028">Amino-acid biosynthesis</keyword>